<feature type="domain" description="THAP4-like heme-binding" evidence="1">
    <location>
        <begin position="8"/>
        <end position="154"/>
    </location>
</feature>
<comment type="caution">
    <text evidence="2">The sequence shown here is derived from an EMBL/GenBank/DDBJ whole genome shotgun (WGS) entry which is preliminary data.</text>
</comment>
<gene>
    <name evidence="2" type="ORF">GCM10011410_20500</name>
</gene>
<dbReference type="InterPro" id="IPR014878">
    <property type="entry name" value="THAP4-like_heme-bd"/>
</dbReference>
<dbReference type="Pfam" id="PF08768">
    <property type="entry name" value="THAP4_heme-bd"/>
    <property type="match status" value="1"/>
</dbReference>
<evidence type="ECO:0000313" key="3">
    <source>
        <dbReference type="Proteomes" id="UP000641514"/>
    </source>
</evidence>
<dbReference type="InterPro" id="IPR045165">
    <property type="entry name" value="Nitrobindin"/>
</dbReference>
<reference evidence="2" key="1">
    <citation type="journal article" date="2014" name="Int. J. Syst. Evol. Microbiol.">
        <title>Complete genome sequence of Corynebacterium casei LMG S-19264T (=DSM 44701T), isolated from a smear-ripened cheese.</title>
        <authorList>
            <consortium name="US DOE Joint Genome Institute (JGI-PGF)"/>
            <person name="Walter F."/>
            <person name="Albersmeier A."/>
            <person name="Kalinowski J."/>
            <person name="Ruckert C."/>
        </authorList>
    </citation>
    <scope>NUCLEOTIDE SEQUENCE</scope>
    <source>
        <strain evidence="2">CGMCC 1.15478</strain>
    </source>
</reference>
<dbReference type="SUPFAM" id="SSF50814">
    <property type="entry name" value="Lipocalins"/>
    <property type="match status" value="1"/>
</dbReference>
<dbReference type="CDD" id="cd07828">
    <property type="entry name" value="lipocalin_heme-bd-THAP4-like"/>
    <property type="match status" value="1"/>
</dbReference>
<dbReference type="AlphaFoldDB" id="A0A916UDC1"/>
<protein>
    <recommendedName>
        <fullName evidence="1">THAP4-like heme-binding domain-containing protein</fullName>
    </recommendedName>
</protein>
<dbReference type="RefSeq" id="WP_188674060.1">
    <property type="nucleotide sequence ID" value="NZ_BMJH01000002.1"/>
</dbReference>
<dbReference type="PANTHER" id="PTHR15854">
    <property type="entry name" value="THAP4 PROTEIN"/>
    <property type="match status" value="1"/>
</dbReference>
<dbReference type="Proteomes" id="UP000641514">
    <property type="component" value="Unassembled WGS sequence"/>
</dbReference>
<dbReference type="InterPro" id="IPR012674">
    <property type="entry name" value="Calycin"/>
</dbReference>
<reference evidence="2" key="2">
    <citation type="submission" date="2020-09" db="EMBL/GenBank/DDBJ databases">
        <authorList>
            <person name="Sun Q."/>
            <person name="Zhou Y."/>
        </authorList>
    </citation>
    <scope>NUCLEOTIDE SEQUENCE</scope>
    <source>
        <strain evidence="2">CGMCC 1.15478</strain>
    </source>
</reference>
<dbReference type="EMBL" id="BMJH01000002">
    <property type="protein sequence ID" value="GGC67692.1"/>
    <property type="molecule type" value="Genomic_DNA"/>
</dbReference>
<keyword evidence="3" id="KW-1185">Reference proteome</keyword>
<organism evidence="2 3">
    <name type="scientific">Hoyosella rhizosphaerae</name>
    <dbReference type="NCBI Taxonomy" id="1755582"/>
    <lineage>
        <taxon>Bacteria</taxon>
        <taxon>Bacillati</taxon>
        <taxon>Actinomycetota</taxon>
        <taxon>Actinomycetes</taxon>
        <taxon>Mycobacteriales</taxon>
        <taxon>Hoyosellaceae</taxon>
        <taxon>Hoyosella</taxon>
    </lineage>
</organism>
<sequence>MSEEQSPLGDLEQFAGAWRGEGHGHYPTIDDFNYREEIDFTPTGRPFLIYRSRTWNAETNQPMHTECGYLRRTPTGTIELLLSQPTGFTEIHSGLMHDGVLEFHPVRLGRSVESKPVHEVRRTLVLKGDALTFDMWMAHADTPLTHHLHAEYTRTQAA</sequence>
<evidence type="ECO:0000259" key="1">
    <source>
        <dbReference type="Pfam" id="PF08768"/>
    </source>
</evidence>
<accession>A0A916UDC1</accession>
<dbReference type="Gene3D" id="2.40.128.20">
    <property type="match status" value="1"/>
</dbReference>
<name>A0A916UDC1_9ACTN</name>
<proteinExistence type="predicted"/>
<dbReference type="PANTHER" id="PTHR15854:SF4">
    <property type="entry name" value="PEROXYNITRITE ISOMERASE THAP4"/>
    <property type="match status" value="1"/>
</dbReference>
<evidence type="ECO:0000313" key="2">
    <source>
        <dbReference type="EMBL" id="GGC67692.1"/>
    </source>
</evidence>